<dbReference type="Proteomes" id="UP000006001">
    <property type="component" value="Unassembled WGS sequence"/>
</dbReference>
<keyword evidence="4" id="KW-1185">Reference proteome</keyword>
<dbReference type="OrthoDB" id="9784388at2"/>
<dbReference type="eggNOG" id="COG1579">
    <property type="taxonomic scope" value="Bacteria"/>
</dbReference>
<dbReference type="STRING" id="649764.HMPREF0762_00117"/>
<gene>
    <name evidence="3" type="ORF">HMPREF0762_00117</name>
</gene>
<protein>
    <submittedName>
        <fullName evidence="3">Zinc ribbon domain protein</fullName>
    </submittedName>
</protein>
<dbReference type="Pfam" id="PF24481">
    <property type="entry name" value="CT398_CC"/>
    <property type="match status" value="1"/>
</dbReference>
<dbReference type="InterPro" id="IPR056003">
    <property type="entry name" value="CT398_CC_hairpin"/>
</dbReference>
<dbReference type="RefSeq" id="WP_006361365.1">
    <property type="nucleotide sequence ID" value="NZ_GG700630.1"/>
</dbReference>
<accession>D0WE92</accession>
<sequence>MRATEEQVEALEGLQKADTAISRLTREIEALPQRAEIAEVRRRRAALQDRRRTLVGMRKDAEADIDDLKDQDAVHAARQVEAQEAINDAAGNYHEISTRTRALENHTAKRAALAAKIDELETRVLEASELEEAVDGSLAALDARERALVSAFRDSASGLASQLEALKERRARLVAAAGDDIVAEYGRIAALKGGVAVGRLEEGKCTACRAPIEPERILVLRAEAPLGACPRCGRMMVVPER</sequence>
<keyword evidence="1" id="KW-0175">Coiled coil</keyword>
<dbReference type="AlphaFoldDB" id="D0WE92"/>
<reference evidence="3" key="1">
    <citation type="submission" date="2009-10" db="EMBL/GenBank/DDBJ databases">
        <authorList>
            <person name="Weinstock G."/>
            <person name="Sodergren E."/>
            <person name="Clifton S."/>
            <person name="Fulton L."/>
            <person name="Fulton B."/>
            <person name="Courtney L."/>
            <person name="Fronick C."/>
            <person name="Harrison M."/>
            <person name="Strong C."/>
            <person name="Farmer C."/>
            <person name="Delahaunty K."/>
            <person name="Markovic C."/>
            <person name="Hall O."/>
            <person name="Minx P."/>
            <person name="Tomlinson C."/>
            <person name="Mitreva M."/>
            <person name="Nelson J."/>
            <person name="Hou S."/>
            <person name="Wollam A."/>
            <person name="Pepin K.H."/>
            <person name="Johnson M."/>
            <person name="Bhonagiri V."/>
            <person name="Nash W.E."/>
            <person name="Warren W."/>
            <person name="Chinwalla A."/>
            <person name="Mardis E.R."/>
            <person name="Wilson R.K."/>
        </authorList>
    </citation>
    <scope>NUCLEOTIDE SEQUENCE [LARGE SCALE GENOMIC DNA]</scope>
    <source>
        <strain evidence="3">ATCC 700122</strain>
    </source>
</reference>
<dbReference type="HOGENOM" id="CLU_073076_3_0_11"/>
<dbReference type="Gene3D" id="1.10.287.1490">
    <property type="match status" value="1"/>
</dbReference>
<comment type="caution">
    <text evidence="3">The sequence shown here is derived from an EMBL/GenBank/DDBJ whole genome shotgun (WGS) entry which is preliminary data.</text>
</comment>
<dbReference type="EMBL" id="ACUX02000004">
    <property type="protein sequence ID" value="EEZ62030.1"/>
    <property type="molecule type" value="Genomic_DNA"/>
</dbReference>
<feature type="domain" description="CT398-like coiled coil hairpin" evidence="2">
    <location>
        <begin position="14"/>
        <end position="192"/>
    </location>
</feature>
<proteinExistence type="predicted"/>
<evidence type="ECO:0000313" key="3">
    <source>
        <dbReference type="EMBL" id="EEZ62030.1"/>
    </source>
</evidence>
<feature type="coiled-coil region" evidence="1">
    <location>
        <begin position="103"/>
        <end position="130"/>
    </location>
</feature>
<evidence type="ECO:0000313" key="4">
    <source>
        <dbReference type="Proteomes" id="UP000006001"/>
    </source>
</evidence>
<name>D0WE92_SLAES</name>
<evidence type="ECO:0000256" key="1">
    <source>
        <dbReference type="SAM" id="Coils"/>
    </source>
</evidence>
<dbReference type="GeneID" id="85006794"/>
<organism evidence="3 4">
    <name type="scientific">Slackia exigua (strain ATCC 700122 / DSM 15923 / CIP 105133 / JCM 11022 / KCTC 5966 / S-7)</name>
    <dbReference type="NCBI Taxonomy" id="649764"/>
    <lineage>
        <taxon>Bacteria</taxon>
        <taxon>Bacillati</taxon>
        <taxon>Actinomycetota</taxon>
        <taxon>Coriobacteriia</taxon>
        <taxon>Eggerthellales</taxon>
        <taxon>Eggerthellaceae</taxon>
        <taxon>Slackia</taxon>
    </lineage>
</organism>
<evidence type="ECO:0000259" key="2">
    <source>
        <dbReference type="Pfam" id="PF24481"/>
    </source>
</evidence>